<evidence type="ECO:0000259" key="3">
    <source>
        <dbReference type="Pfam" id="PF01478"/>
    </source>
</evidence>
<evidence type="ECO:0000256" key="1">
    <source>
        <dbReference type="ARBA" id="ARBA00005801"/>
    </source>
</evidence>
<feature type="transmembrane region" description="Helical" evidence="2">
    <location>
        <begin position="52"/>
        <end position="74"/>
    </location>
</feature>
<dbReference type="InterPro" id="IPR000045">
    <property type="entry name" value="Prepilin_IV_endopep_pep"/>
</dbReference>
<keyword evidence="5" id="KW-1185">Reference proteome</keyword>
<evidence type="ECO:0000256" key="2">
    <source>
        <dbReference type="SAM" id="Phobius"/>
    </source>
</evidence>
<feature type="transmembrane region" description="Helical" evidence="2">
    <location>
        <begin position="158"/>
        <end position="181"/>
    </location>
</feature>
<feature type="domain" description="Prepilin type IV endopeptidase peptidase" evidence="3">
    <location>
        <begin position="8"/>
        <end position="111"/>
    </location>
</feature>
<protein>
    <submittedName>
        <fullName evidence="4">Prepilin peptidase</fullName>
        <ecNumber evidence="4">3.4.23.43</ecNumber>
    </submittedName>
</protein>
<keyword evidence="2" id="KW-1133">Transmembrane helix</keyword>
<dbReference type="EMBL" id="CP140152">
    <property type="protein sequence ID" value="WQH04346.1"/>
    <property type="molecule type" value="Genomic_DNA"/>
</dbReference>
<proteinExistence type="inferred from homology"/>
<dbReference type="RefSeq" id="WP_019923912.1">
    <property type="nucleotide sequence ID" value="NZ_CP140152.1"/>
</dbReference>
<feature type="transmembrane region" description="Helical" evidence="2">
    <location>
        <begin position="26"/>
        <end position="45"/>
    </location>
</feature>
<organism evidence="4 5">
    <name type="scientific">Duganella zoogloeoides</name>
    <dbReference type="NCBI Taxonomy" id="75659"/>
    <lineage>
        <taxon>Bacteria</taxon>
        <taxon>Pseudomonadati</taxon>
        <taxon>Pseudomonadota</taxon>
        <taxon>Betaproteobacteria</taxon>
        <taxon>Burkholderiales</taxon>
        <taxon>Oxalobacteraceae</taxon>
        <taxon>Telluria group</taxon>
        <taxon>Duganella</taxon>
    </lineage>
</organism>
<dbReference type="InterPro" id="IPR050882">
    <property type="entry name" value="Prepilin_peptidase/N-MTase"/>
</dbReference>
<accession>A0ABZ0XYR0</accession>
<feature type="transmembrane region" description="Helical" evidence="2">
    <location>
        <begin position="94"/>
        <end position="115"/>
    </location>
</feature>
<keyword evidence="4" id="KW-0378">Hydrolase</keyword>
<dbReference type="Pfam" id="PF01478">
    <property type="entry name" value="Peptidase_A24"/>
    <property type="match status" value="1"/>
</dbReference>
<reference evidence="4 5" key="1">
    <citation type="submission" date="2023-11" db="EMBL/GenBank/DDBJ databases">
        <title>MicrobeMod: A computational toolkit for identifying prokaryotic methylation and restriction-modification with nanopore sequencing.</title>
        <authorList>
            <person name="Crits-Christoph A."/>
            <person name="Kang S.C."/>
            <person name="Lee H."/>
            <person name="Ostrov N."/>
        </authorList>
    </citation>
    <scope>NUCLEOTIDE SEQUENCE [LARGE SCALE GENOMIC DNA]</scope>
    <source>
        <strain evidence="4 5">ATCC 25935</strain>
    </source>
</reference>
<dbReference type="GO" id="GO:0004190">
    <property type="term" value="F:aspartic-type endopeptidase activity"/>
    <property type="evidence" value="ECO:0007669"/>
    <property type="project" value="UniProtKB-EC"/>
</dbReference>
<dbReference type="PANTHER" id="PTHR30487:SF0">
    <property type="entry name" value="PREPILIN LEADER PEPTIDASE_N-METHYLTRANSFERASE-RELATED"/>
    <property type="match status" value="1"/>
</dbReference>
<evidence type="ECO:0000313" key="4">
    <source>
        <dbReference type="EMBL" id="WQH04346.1"/>
    </source>
</evidence>
<keyword evidence="2" id="KW-0812">Transmembrane</keyword>
<dbReference type="Gene3D" id="1.20.120.1220">
    <property type="match status" value="1"/>
</dbReference>
<evidence type="ECO:0000313" key="5">
    <source>
        <dbReference type="Proteomes" id="UP001326110"/>
    </source>
</evidence>
<dbReference type="EC" id="3.4.23.43" evidence="4"/>
<keyword evidence="2" id="KW-0472">Membrane</keyword>
<sequence>MWTAIDILVLWLVAQAAVTDLALRKIPNVLVLGGLALALVLHWLAGPWLAALTHWFTGLLAGFFLLLPLYLLRGMAAGDVKLMAMVGAFLGPQAALHVALLTYLFGAPLALATLLWHGWRQGDGLSTARRLGRNLWRLVQPWLGRLAGLPLAPLPREAIASVGGMPYGVAIALATAAVVAWPHR</sequence>
<dbReference type="Proteomes" id="UP001326110">
    <property type="component" value="Chromosome"/>
</dbReference>
<comment type="similarity">
    <text evidence="1">Belongs to the peptidase A24 family.</text>
</comment>
<dbReference type="PANTHER" id="PTHR30487">
    <property type="entry name" value="TYPE 4 PREPILIN-LIKE PROTEINS LEADER PEPTIDE-PROCESSING ENZYME"/>
    <property type="match status" value="1"/>
</dbReference>
<gene>
    <name evidence="4" type="ORF">SR858_25465</name>
</gene>
<dbReference type="GeneID" id="43165496"/>
<name>A0ABZ0XYR0_9BURK</name>